<feature type="region of interest" description="Disordered" evidence="1">
    <location>
        <begin position="1"/>
        <end position="20"/>
    </location>
</feature>
<keyword evidence="3" id="KW-1185">Reference proteome</keyword>
<sequence length="70" mass="7880">MLQGERPSKRKVRGGLPVDVSPMPSRGAMCFGNIVYHNNQKEHQGEGSIESICRANPHFATCQEAWKRKQ</sequence>
<reference evidence="2 3" key="1">
    <citation type="submission" date="2019-06" db="EMBL/GenBank/DDBJ databases">
        <title>WGS assembly of Gossypium darwinii.</title>
        <authorList>
            <person name="Chen Z.J."/>
            <person name="Sreedasyam A."/>
            <person name="Ando A."/>
            <person name="Song Q."/>
            <person name="De L."/>
            <person name="Hulse-Kemp A."/>
            <person name="Ding M."/>
            <person name="Ye W."/>
            <person name="Kirkbride R."/>
            <person name="Jenkins J."/>
            <person name="Plott C."/>
            <person name="Lovell J."/>
            <person name="Lin Y.-M."/>
            <person name="Vaughn R."/>
            <person name="Liu B."/>
            <person name="Li W."/>
            <person name="Simpson S."/>
            <person name="Scheffler B."/>
            <person name="Saski C."/>
            <person name="Grover C."/>
            <person name="Hu G."/>
            <person name="Conover J."/>
            <person name="Carlson J."/>
            <person name="Shu S."/>
            <person name="Boston L."/>
            <person name="Williams M."/>
            <person name="Peterson D."/>
            <person name="Mcgee K."/>
            <person name="Jones D."/>
            <person name="Wendel J."/>
            <person name="Stelly D."/>
            <person name="Grimwood J."/>
            <person name="Schmutz J."/>
        </authorList>
    </citation>
    <scope>NUCLEOTIDE SEQUENCE [LARGE SCALE GENOMIC DNA]</scope>
    <source>
        <strain evidence="2">1808015.09</strain>
    </source>
</reference>
<evidence type="ECO:0000313" key="2">
    <source>
        <dbReference type="EMBL" id="TYH09111.1"/>
    </source>
</evidence>
<proteinExistence type="predicted"/>
<accession>A0A5D2FTN5</accession>
<evidence type="ECO:0000256" key="1">
    <source>
        <dbReference type="SAM" id="MobiDB-lite"/>
    </source>
</evidence>
<protein>
    <submittedName>
        <fullName evidence="2">Uncharacterized protein</fullName>
    </submittedName>
</protein>
<dbReference type="Proteomes" id="UP000323506">
    <property type="component" value="Chromosome A07"/>
</dbReference>
<gene>
    <name evidence="2" type="ORF">ES288_A07G069800v1</name>
</gene>
<organism evidence="2 3">
    <name type="scientific">Gossypium darwinii</name>
    <name type="common">Darwin's cotton</name>
    <name type="synonym">Gossypium barbadense var. darwinii</name>
    <dbReference type="NCBI Taxonomy" id="34276"/>
    <lineage>
        <taxon>Eukaryota</taxon>
        <taxon>Viridiplantae</taxon>
        <taxon>Streptophyta</taxon>
        <taxon>Embryophyta</taxon>
        <taxon>Tracheophyta</taxon>
        <taxon>Spermatophyta</taxon>
        <taxon>Magnoliopsida</taxon>
        <taxon>eudicotyledons</taxon>
        <taxon>Gunneridae</taxon>
        <taxon>Pentapetalae</taxon>
        <taxon>rosids</taxon>
        <taxon>malvids</taxon>
        <taxon>Malvales</taxon>
        <taxon>Malvaceae</taxon>
        <taxon>Malvoideae</taxon>
        <taxon>Gossypium</taxon>
    </lineage>
</organism>
<dbReference type="EMBL" id="CM017694">
    <property type="protein sequence ID" value="TYH09111.1"/>
    <property type="molecule type" value="Genomic_DNA"/>
</dbReference>
<name>A0A5D2FTN5_GOSDA</name>
<dbReference type="AlphaFoldDB" id="A0A5D2FTN5"/>
<evidence type="ECO:0000313" key="3">
    <source>
        <dbReference type="Proteomes" id="UP000323506"/>
    </source>
</evidence>